<keyword evidence="1" id="KW-0732">Signal</keyword>
<feature type="signal peptide" evidence="1">
    <location>
        <begin position="1"/>
        <end position="21"/>
    </location>
</feature>
<name>A0AAU9UKL8_EUPED</name>
<comment type="caution">
    <text evidence="2">The sequence shown here is derived from an EMBL/GenBank/DDBJ whole genome shotgun (WGS) entry which is preliminary data.</text>
</comment>
<evidence type="ECO:0000313" key="3">
    <source>
        <dbReference type="Proteomes" id="UP001153954"/>
    </source>
</evidence>
<feature type="chain" id="PRO_5043717759" evidence="1">
    <location>
        <begin position="22"/>
        <end position="245"/>
    </location>
</feature>
<protein>
    <submittedName>
        <fullName evidence="2">Uncharacterized protein</fullName>
    </submittedName>
</protein>
<dbReference type="Proteomes" id="UP001153954">
    <property type="component" value="Unassembled WGS sequence"/>
</dbReference>
<accession>A0AAU9UKL8</accession>
<dbReference type="InterPro" id="IPR012674">
    <property type="entry name" value="Calycin"/>
</dbReference>
<evidence type="ECO:0000256" key="1">
    <source>
        <dbReference type="SAM" id="SignalP"/>
    </source>
</evidence>
<gene>
    <name evidence="2" type="ORF">EEDITHA_LOCUS14684</name>
</gene>
<dbReference type="SUPFAM" id="SSF50814">
    <property type="entry name" value="Lipocalins"/>
    <property type="match status" value="1"/>
</dbReference>
<reference evidence="2" key="1">
    <citation type="submission" date="2022-03" db="EMBL/GenBank/DDBJ databases">
        <authorList>
            <person name="Tunstrom K."/>
        </authorList>
    </citation>
    <scope>NUCLEOTIDE SEQUENCE</scope>
</reference>
<dbReference type="EMBL" id="CAKOGL010000022">
    <property type="protein sequence ID" value="CAH2099743.1"/>
    <property type="molecule type" value="Genomic_DNA"/>
</dbReference>
<organism evidence="2 3">
    <name type="scientific">Euphydryas editha</name>
    <name type="common">Edith's checkerspot</name>
    <dbReference type="NCBI Taxonomy" id="104508"/>
    <lineage>
        <taxon>Eukaryota</taxon>
        <taxon>Metazoa</taxon>
        <taxon>Ecdysozoa</taxon>
        <taxon>Arthropoda</taxon>
        <taxon>Hexapoda</taxon>
        <taxon>Insecta</taxon>
        <taxon>Pterygota</taxon>
        <taxon>Neoptera</taxon>
        <taxon>Endopterygota</taxon>
        <taxon>Lepidoptera</taxon>
        <taxon>Glossata</taxon>
        <taxon>Ditrysia</taxon>
        <taxon>Papilionoidea</taxon>
        <taxon>Nymphalidae</taxon>
        <taxon>Nymphalinae</taxon>
        <taxon>Euphydryas</taxon>
    </lineage>
</organism>
<proteinExistence type="predicted"/>
<dbReference type="AlphaFoldDB" id="A0AAU9UKL8"/>
<keyword evidence="3" id="KW-1185">Reference proteome</keyword>
<sequence>MDLLFRLFYLALFLTCIECYGQSNYFQNDKYCDDLSPYVGDINLDQISGIWYGVEKIPHTRGEYRIEHTNECFYIDIREVHIQPTPPTPYPPMTNSPYVNRAYGLPEQYRIRYFVLEWYEGHYQDNYHIKVNTSHKGFWPTDVPYESVDKMYRFFGGVIQVLKVSNNHLVLNFCMRLPHSQLYSVVLARNVNQLTPEDLASIHNIFSIKKLSTSSLKRVCENAATKIKLSNIILLFISYLIWKGR</sequence>
<evidence type="ECO:0000313" key="2">
    <source>
        <dbReference type="EMBL" id="CAH2099743.1"/>
    </source>
</evidence>